<accession>A2DCF8</accession>
<feature type="coiled-coil region" evidence="1">
    <location>
        <begin position="16"/>
        <end position="46"/>
    </location>
</feature>
<keyword evidence="1" id="KW-0175">Coiled coil</keyword>
<reference evidence="2" key="1">
    <citation type="submission" date="2006-10" db="EMBL/GenBank/DDBJ databases">
        <authorList>
            <person name="Amadeo P."/>
            <person name="Zhao Q."/>
            <person name="Wortman J."/>
            <person name="Fraser-Liggett C."/>
            <person name="Carlton J."/>
        </authorList>
    </citation>
    <scope>NUCLEOTIDE SEQUENCE</scope>
    <source>
        <strain evidence="2">G3</strain>
    </source>
</reference>
<proteinExistence type="predicted"/>
<protein>
    <submittedName>
        <fullName evidence="2">Uncharacterized protein</fullName>
    </submittedName>
</protein>
<organism evidence="2 3">
    <name type="scientific">Trichomonas vaginalis (strain ATCC PRA-98 / G3)</name>
    <dbReference type="NCBI Taxonomy" id="412133"/>
    <lineage>
        <taxon>Eukaryota</taxon>
        <taxon>Metamonada</taxon>
        <taxon>Parabasalia</taxon>
        <taxon>Trichomonadida</taxon>
        <taxon>Trichomonadidae</taxon>
        <taxon>Trichomonas</taxon>
    </lineage>
</organism>
<reference evidence="2" key="2">
    <citation type="journal article" date="2007" name="Science">
        <title>Draft genome sequence of the sexually transmitted pathogen Trichomonas vaginalis.</title>
        <authorList>
            <person name="Carlton J.M."/>
            <person name="Hirt R.P."/>
            <person name="Silva J.C."/>
            <person name="Delcher A.L."/>
            <person name="Schatz M."/>
            <person name="Zhao Q."/>
            <person name="Wortman J.R."/>
            <person name="Bidwell S.L."/>
            <person name="Alsmark U.C.M."/>
            <person name="Besteiro S."/>
            <person name="Sicheritz-Ponten T."/>
            <person name="Noel C.J."/>
            <person name="Dacks J.B."/>
            <person name="Foster P.G."/>
            <person name="Simillion C."/>
            <person name="Van de Peer Y."/>
            <person name="Miranda-Saavedra D."/>
            <person name="Barton G.J."/>
            <person name="Westrop G.D."/>
            <person name="Mueller S."/>
            <person name="Dessi D."/>
            <person name="Fiori P.L."/>
            <person name="Ren Q."/>
            <person name="Paulsen I."/>
            <person name="Zhang H."/>
            <person name="Bastida-Corcuera F.D."/>
            <person name="Simoes-Barbosa A."/>
            <person name="Brown M.T."/>
            <person name="Hayes R.D."/>
            <person name="Mukherjee M."/>
            <person name="Okumura C.Y."/>
            <person name="Schneider R."/>
            <person name="Smith A.J."/>
            <person name="Vanacova S."/>
            <person name="Villalvazo M."/>
            <person name="Haas B.J."/>
            <person name="Pertea M."/>
            <person name="Feldblyum T.V."/>
            <person name="Utterback T.R."/>
            <person name="Shu C.L."/>
            <person name="Osoegawa K."/>
            <person name="de Jong P.J."/>
            <person name="Hrdy I."/>
            <person name="Horvathova L."/>
            <person name="Zubacova Z."/>
            <person name="Dolezal P."/>
            <person name="Malik S.B."/>
            <person name="Logsdon J.M. Jr."/>
            <person name="Henze K."/>
            <person name="Gupta A."/>
            <person name="Wang C.C."/>
            <person name="Dunne R.L."/>
            <person name="Upcroft J.A."/>
            <person name="Upcroft P."/>
            <person name="White O."/>
            <person name="Salzberg S.L."/>
            <person name="Tang P."/>
            <person name="Chiu C.-H."/>
            <person name="Lee Y.-S."/>
            <person name="Embley T.M."/>
            <person name="Coombs G.H."/>
            <person name="Mottram J.C."/>
            <person name="Tachezy J."/>
            <person name="Fraser-Liggett C.M."/>
            <person name="Johnson P.J."/>
        </authorList>
    </citation>
    <scope>NUCLEOTIDE SEQUENCE [LARGE SCALE GENOMIC DNA]</scope>
    <source>
        <strain evidence="2">G3</strain>
    </source>
</reference>
<dbReference type="SMR" id="A2DCF8"/>
<dbReference type="KEGG" id="tva:5467447"/>
<dbReference type="RefSeq" id="XP_001582881.1">
    <property type="nucleotide sequence ID" value="XM_001582831.1"/>
</dbReference>
<dbReference type="InParanoid" id="A2DCF8"/>
<dbReference type="VEuPathDB" id="TrichDB:TVAGG3_0956960"/>
<sequence length="68" mass="7690">MNKSLISQFERLGTSIRNLTDILQKEEDQSAELQKIESLNQELIKNITAFRSYCGSNPHLIKNAAISP</sequence>
<evidence type="ECO:0000313" key="3">
    <source>
        <dbReference type="Proteomes" id="UP000001542"/>
    </source>
</evidence>
<name>A2DCF8_TRIV3</name>
<dbReference type="AlphaFoldDB" id="A2DCF8"/>
<gene>
    <name evidence="2" type="ORF">TVAG_249550</name>
</gene>
<keyword evidence="3" id="KW-1185">Reference proteome</keyword>
<dbReference type="EMBL" id="DS113187">
    <property type="protein sequence ID" value="EAY21895.1"/>
    <property type="molecule type" value="Genomic_DNA"/>
</dbReference>
<dbReference type="VEuPathDB" id="TrichDB:TVAG_249550"/>
<evidence type="ECO:0000256" key="1">
    <source>
        <dbReference type="SAM" id="Coils"/>
    </source>
</evidence>
<dbReference type="Proteomes" id="UP000001542">
    <property type="component" value="Unassembled WGS sequence"/>
</dbReference>
<evidence type="ECO:0000313" key="2">
    <source>
        <dbReference type="EMBL" id="EAY21895.1"/>
    </source>
</evidence>